<dbReference type="SUPFAM" id="SSF52540">
    <property type="entry name" value="P-loop containing nucleoside triphosphate hydrolases"/>
    <property type="match status" value="1"/>
</dbReference>
<dbReference type="PANTHER" id="PTHR30153:SF2">
    <property type="entry name" value="REPLICATIVE DNA HELICASE"/>
    <property type="match status" value="1"/>
</dbReference>
<dbReference type="PROSITE" id="PS51199">
    <property type="entry name" value="SF4_HELICASE"/>
    <property type="match status" value="1"/>
</dbReference>
<protein>
    <recommendedName>
        <fullName evidence="2">SF4 helicase domain-containing protein</fullName>
    </recommendedName>
</protein>
<dbReference type="EMBL" id="UINC01188775">
    <property type="protein sequence ID" value="SVE02154.1"/>
    <property type="molecule type" value="Genomic_DNA"/>
</dbReference>
<dbReference type="GO" id="GO:0005524">
    <property type="term" value="F:ATP binding"/>
    <property type="evidence" value="ECO:0007669"/>
    <property type="project" value="InterPro"/>
</dbReference>
<keyword evidence="1" id="KW-0639">Primosome</keyword>
<dbReference type="GO" id="GO:0005829">
    <property type="term" value="C:cytosol"/>
    <property type="evidence" value="ECO:0007669"/>
    <property type="project" value="TreeGrafter"/>
</dbReference>
<dbReference type="GO" id="GO:0003678">
    <property type="term" value="F:DNA helicase activity"/>
    <property type="evidence" value="ECO:0007669"/>
    <property type="project" value="InterPro"/>
</dbReference>
<sequence length="253" mass="28118">IGLQKDLGTDYFGDPRGRLEAIKGANGQVSTGWESLDKKLFGGFNRGELNIFAGGSGAGKSLFLTNIGVNFAEKGMNVLYITFELSENLVSMRVDSMLTGIGTRDIFKNIDNVEMKVKMIGKKSGAFQVKYMPSGKTPNDVRSYIKEYEIKTEKKVDVLLLDYLDLLMPNGAKVSAENLYIKDKFVSEELRNLAMELNTIFVTAAQLNRGAVEEIEFDHSHISGGLSKIQTADNVFGIFTSRAMRERGRYQIQ</sequence>
<gene>
    <name evidence="3" type="ORF">METZ01_LOCUS455008</name>
</gene>
<reference evidence="3" key="1">
    <citation type="submission" date="2018-05" db="EMBL/GenBank/DDBJ databases">
        <authorList>
            <person name="Lanie J.A."/>
            <person name="Ng W.-L."/>
            <person name="Kazmierczak K.M."/>
            <person name="Andrzejewski T.M."/>
            <person name="Davidsen T.M."/>
            <person name="Wayne K.J."/>
            <person name="Tettelin H."/>
            <person name="Glass J.I."/>
            <person name="Rusch D."/>
            <person name="Podicherti R."/>
            <person name="Tsui H.-C.T."/>
            <person name="Winkler M.E."/>
        </authorList>
    </citation>
    <scope>NUCLEOTIDE SEQUENCE</scope>
</reference>
<dbReference type="AlphaFoldDB" id="A0A383A382"/>
<dbReference type="Pfam" id="PF03796">
    <property type="entry name" value="DnaB_C"/>
    <property type="match status" value="1"/>
</dbReference>
<dbReference type="InterPro" id="IPR007694">
    <property type="entry name" value="DNA_helicase_DnaB-like_C"/>
</dbReference>
<proteinExistence type="predicted"/>
<dbReference type="InterPro" id="IPR027417">
    <property type="entry name" value="P-loop_NTPase"/>
</dbReference>
<accession>A0A383A382</accession>
<dbReference type="InterPro" id="IPR003593">
    <property type="entry name" value="AAA+_ATPase"/>
</dbReference>
<evidence type="ECO:0000256" key="1">
    <source>
        <dbReference type="ARBA" id="ARBA00022515"/>
    </source>
</evidence>
<feature type="domain" description="SF4 helicase" evidence="2">
    <location>
        <begin position="22"/>
        <end position="253"/>
    </location>
</feature>
<evidence type="ECO:0000313" key="3">
    <source>
        <dbReference type="EMBL" id="SVE02154.1"/>
    </source>
</evidence>
<organism evidence="3">
    <name type="scientific">marine metagenome</name>
    <dbReference type="NCBI Taxonomy" id="408172"/>
    <lineage>
        <taxon>unclassified sequences</taxon>
        <taxon>metagenomes</taxon>
        <taxon>ecological metagenomes</taxon>
    </lineage>
</organism>
<dbReference type="PANTHER" id="PTHR30153">
    <property type="entry name" value="REPLICATIVE DNA HELICASE DNAB"/>
    <property type="match status" value="1"/>
</dbReference>
<dbReference type="SMART" id="SM00382">
    <property type="entry name" value="AAA"/>
    <property type="match status" value="1"/>
</dbReference>
<feature type="non-terminal residue" evidence="3">
    <location>
        <position position="1"/>
    </location>
</feature>
<dbReference type="GO" id="GO:1990077">
    <property type="term" value="C:primosome complex"/>
    <property type="evidence" value="ECO:0007669"/>
    <property type="project" value="UniProtKB-KW"/>
</dbReference>
<evidence type="ECO:0000259" key="2">
    <source>
        <dbReference type="PROSITE" id="PS51199"/>
    </source>
</evidence>
<dbReference type="Gene3D" id="3.40.50.300">
    <property type="entry name" value="P-loop containing nucleotide triphosphate hydrolases"/>
    <property type="match status" value="1"/>
</dbReference>
<dbReference type="GO" id="GO:0006269">
    <property type="term" value="P:DNA replication, synthesis of primer"/>
    <property type="evidence" value="ECO:0007669"/>
    <property type="project" value="UniProtKB-KW"/>
</dbReference>
<name>A0A383A382_9ZZZZ</name>
<feature type="non-terminal residue" evidence="3">
    <location>
        <position position="253"/>
    </location>
</feature>